<gene>
    <name evidence="1" type="ORF">F2Q70_00013208</name>
</gene>
<proteinExistence type="predicted"/>
<sequence>MIRNRFDGLGLSDDQARMSPSILVCSAMSSPEPTNISEFPEKQEDLNSGKIILVDNCLDQKNVSLRIAAPPVRTRDYAAAMPMPMSERRRVLPSSNKSDPFHIIHKIPFGDCPYVRAKHAQLNWSDEGVEAIMSFGIQGRFKKKLSYLSTS</sequence>
<organism evidence="1">
    <name type="scientific">Brassica cretica</name>
    <name type="common">Mustard</name>
    <dbReference type="NCBI Taxonomy" id="69181"/>
    <lineage>
        <taxon>Eukaryota</taxon>
        <taxon>Viridiplantae</taxon>
        <taxon>Streptophyta</taxon>
        <taxon>Embryophyta</taxon>
        <taxon>Tracheophyta</taxon>
        <taxon>Spermatophyta</taxon>
        <taxon>Magnoliopsida</taxon>
        <taxon>eudicotyledons</taxon>
        <taxon>Gunneridae</taxon>
        <taxon>Pentapetalae</taxon>
        <taxon>rosids</taxon>
        <taxon>malvids</taxon>
        <taxon>Brassicales</taxon>
        <taxon>Brassicaceae</taxon>
        <taxon>Brassiceae</taxon>
        <taxon>Brassica</taxon>
    </lineage>
</organism>
<dbReference type="AlphaFoldDB" id="A0A8S9M7I7"/>
<comment type="caution">
    <text evidence="1">The sequence shown here is derived from an EMBL/GenBank/DDBJ whole genome shotgun (WGS) entry which is preliminary data.</text>
</comment>
<protein>
    <submittedName>
        <fullName evidence="1">Uncharacterized protein</fullName>
    </submittedName>
</protein>
<evidence type="ECO:0000313" key="1">
    <source>
        <dbReference type="EMBL" id="KAF2616060.1"/>
    </source>
</evidence>
<reference evidence="1" key="1">
    <citation type="submission" date="2019-12" db="EMBL/GenBank/DDBJ databases">
        <title>Genome sequencing and annotation of Brassica cretica.</title>
        <authorList>
            <person name="Studholme D.J."/>
            <person name="Sarris P.F."/>
        </authorList>
    </citation>
    <scope>NUCLEOTIDE SEQUENCE</scope>
    <source>
        <strain evidence="1">PFS-102/07</strain>
        <tissue evidence="1">Leaf</tissue>
    </source>
</reference>
<dbReference type="EMBL" id="QGKY02000089">
    <property type="protein sequence ID" value="KAF2616060.1"/>
    <property type="molecule type" value="Genomic_DNA"/>
</dbReference>
<accession>A0A8S9M7I7</accession>
<name>A0A8S9M7I7_BRACR</name>